<dbReference type="AlphaFoldDB" id="A0A2S5R705"/>
<evidence type="ECO:0000313" key="1">
    <source>
        <dbReference type="EMBL" id="PPE02972.1"/>
    </source>
</evidence>
<organism evidence="1 2">
    <name type="scientific">Holospora curviuscula</name>
    <dbReference type="NCBI Taxonomy" id="1082868"/>
    <lineage>
        <taxon>Bacteria</taxon>
        <taxon>Pseudomonadati</taxon>
        <taxon>Pseudomonadota</taxon>
        <taxon>Alphaproteobacteria</taxon>
        <taxon>Holosporales</taxon>
        <taxon>Holosporaceae</taxon>
        <taxon>Holospora</taxon>
    </lineage>
</organism>
<sequence length="34" mass="3699">MVFGGGFIALYSRLNVLGPSDDLCKADLKTLRDL</sequence>
<gene>
    <name evidence="1" type="ORF">HCUR_01592</name>
</gene>
<dbReference type="Proteomes" id="UP000239425">
    <property type="component" value="Unassembled WGS sequence"/>
</dbReference>
<accession>A0A2S5R705</accession>
<reference evidence="1 2" key="1">
    <citation type="submission" date="2017-11" db="EMBL/GenBank/DDBJ databases">
        <title>Comparative genomic analysis of Holospora spp., intranuclear symbionts of paramecia.</title>
        <authorList>
            <person name="Garushyants S.K."/>
            <person name="Beliavskaya A."/>
            <person name="Malko D.B."/>
            <person name="Logacheva M.D."/>
            <person name="Rautian M.S."/>
            <person name="Gelfand M.S."/>
        </authorList>
    </citation>
    <scope>NUCLEOTIDE SEQUENCE [LARGE SCALE GENOMIC DNA]</scope>
    <source>
        <strain evidence="2">02AZ16</strain>
    </source>
</reference>
<name>A0A2S5R705_9PROT</name>
<dbReference type="EMBL" id="PHHC01000152">
    <property type="protein sequence ID" value="PPE02972.1"/>
    <property type="molecule type" value="Genomic_DNA"/>
</dbReference>
<evidence type="ECO:0000313" key="2">
    <source>
        <dbReference type="Proteomes" id="UP000239425"/>
    </source>
</evidence>
<protein>
    <submittedName>
        <fullName evidence="1">Uncharacterized protein</fullName>
    </submittedName>
</protein>
<proteinExistence type="predicted"/>
<comment type="caution">
    <text evidence="1">The sequence shown here is derived from an EMBL/GenBank/DDBJ whole genome shotgun (WGS) entry which is preliminary data.</text>
</comment>
<keyword evidence="2" id="KW-1185">Reference proteome</keyword>